<sequence>MNSDSSIDSNASNISDPSNSSQVKSKGIPYELIMPLHTNGGEDHWKVAHVPAVYYSYWKGGGWDVYSLVNDGEGFHLGTSAARRLEPNILWKV</sequence>
<proteinExistence type="predicted"/>
<dbReference type="Proteomes" id="UP001457282">
    <property type="component" value="Unassembled WGS sequence"/>
</dbReference>
<reference evidence="2 3" key="1">
    <citation type="journal article" date="2023" name="G3 (Bethesda)">
        <title>A chromosome-length genome assembly and annotation of blackberry (Rubus argutus, cv. 'Hillquist').</title>
        <authorList>
            <person name="Bruna T."/>
            <person name="Aryal R."/>
            <person name="Dudchenko O."/>
            <person name="Sargent D.J."/>
            <person name="Mead D."/>
            <person name="Buti M."/>
            <person name="Cavallini A."/>
            <person name="Hytonen T."/>
            <person name="Andres J."/>
            <person name="Pham M."/>
            <person name="Weisz D."/>
            <person name="Mascagni F."/>
            <person name="Usai G."/>
            <person name="Natali L."/>
            <person name="Bassil N."/>
            <person name="Fernandez G.E."/>
            <person name="Lomsadze A."/>
            <person name="Armour M."/>
            <person name="Olukolu B."/>
            <person name="Poorten T."/>
            <person name="Britton C."/>
            <person name="Davik J."/>
            <person name="Ashrafi H."/>
            <person name="Aiden E.L."/>
            <person name="Borodovsky M."/>
            <person name="Worthington M."/>
        </authorList>
    </citation>
    <scope>NUCLEOTIDE SEQUENCE [LARGE SCALE GENOMIC DNA]</scope>
    <source>
        <strain evidence="2">PI 553951</strain>
    </source>
</reference>
<feature type="region of interest" description="Disordered" evidence="1">
    <location>
        <begin position="1"/>
        <end position="24"/>
    </location>
</feature>
<protein>
    <submittedName>
        <fullName evidence="2">Uncharacterized protein</fullName>
    </submittedName>
</protein>
<keyword evidence="3" id="KW-1185">Reference proteome</keyword>
<dbReference type="AlphaFoldDB" id="A0AAW1WVV6"/>
<gene>
    <name evidence="2" type="ORF">M0R45_025272</name>
</gene>
<evidence type="ECO:0000256" key="1">
    <source>
        <dbReference type="SAM" id="MobiDB-lite"/>
    </source>
</evidence>
<comment type="caution">
    <text evidence="2">The sequence shown here is derived from an EMBL/GenBank/DDBJ whole genome shotgun (WGS) entry which is preliminary data.</text>
</comment>
<evidence type="ECO:0000313" key="2">
    <source>
        <dbReference type="EMBL" id="KAK9928120.1"/>
    </source>
</evidence>
<feature type="compositionally biased region" description="Low complexity" evidence="1">
    <location>
        <begin position="1"/>
        <end position="21"/>
    </location>
</feature>
<organism evidence="2 3">
    <name type="scientific">Rubus argutus</name>
    <name type="common">Southern blackberry</name>
    <dbReference type="NCBI Taxonomy" id="59490"/>
    <lineage>
        <taxon>Eukaryota</taxon>
        <taxon>Viridiplantae</taxon>
        <taxon>Streptophyta</taxon>
        <taxon>Embryophyta</taxon>
        <taxon>Tracheophyta</taxon>
        <taxon>Spermatophyta</taxon>
        <taxon>Magnoliopsida</taxon>
        <taxon>eudicotyledons</taxon>
        <taxon>Gunneridae</taxon>
        <taxon>Pentapetalae</taxon>
        <taxon>rosids</taxon>
        <taxon>fabids</taxon>
        <taxon>Rosales</taxon>
        <taxon>Rosaceae</taxon>
        <taxon>Rosoideae</taxon>
        <taxon>Rosoideae incertae sedis</taxon>
        <taxon>Rubus</taxon>
    </lineage>
</organism>
<dbReference type="EMBL" id="JBEDUW010000005">
    <property type="protein sequence ID" value="KAK9928120.1"/>
    <property type="molecule type" value="Genomic_DNA"/>
</dbReference>
<evidence type="ECO:0000313" key="3">
    <source>
        <dbReference type="Proteomes" id="UP001457282"/>
    </source>
</evidence>
<name>A0AAW1WVV6_RUBAR</name>
<accession>A0AAW1WVV6</accession>